<feature type="transmembrane region" description="Helical" evidence="2">
    <location>
        <begin position="25"/>
        <end position="44"/>
    </location>
</feature>
<dbReference type="Proteomes" id="UP001530400">
    <property type="component" value="Unassembled WGS sequence"/>
</dbReference>
<evidence type="ECO:0000256" key="1">
    <source>
        <dbReference type="SAM" id="MobiDB-lite"/>
    </source>
</evidence>
<comment type="caution">
    <text evidence="3">The sequence shown here is derived from an EMBL/GenBank/DDBJ whole genome shotgun (WGS) entry which is preliminary data.</text>
</comment>
<proteinExistence type="predicted"/>
<evidence type="ECO:0000313" key="4">
    <source>
        <dbReference type="Proteomes" id="UP001530400"/>
    </source>
</evidence>
<keyword evidence="2" id="KW-0812">Transmembrane</keyword>
<feature type="region of interest" description="Disordered" evidence="1">
    <location>
        <begin position="313"/>
        <end position="336"/>
    </location>
</feature>
<organism evidence="3 4">
    <name type="scientific">Cyclotella atomus</name>
    <dbReference type="NCBI Taxonomy" id="382360"/>
    <lineage>
        <taxon>Eukaryota</taxon>
        <taxon>Sar</taxon>
        <taxon>Stramenopiles</taxon>
        <taxon>Ochrophyta</taxon>
        <taxon>Bacillariophyta</taxon>
        <taxon>Coscinodiscophyceae</taxon>
        <taxon>Thalassiosirophycidae</taxon>
        <taxon>Stephanodiscales</taxon>
        <taxon>Stephanodiscaceae</taxon>
        <taxon>Cyclotella</taxon>
    </lineage>
</organism>
<name>A0ABD3NGK2_9STRA</name>
<dbReference type="AlphaFoldDB" id="A0ABD3NGK2"/>
<evidence type="ECO:0000313" key="3">
    <source>
        <dbReference type="EMBL" id="KAL3774972.1"/>
    </source>
</evidence>
<sequence length="336" mass="36802">MKSCNESLDTDDSDGHAARRLPKKWLFILCFFLTAILLFISSQMTGIDITDITSAARDEMLQLAENITKSCSFSNIKSEKGRGECQEICKYHSCCVWNDDVKTSHGCRNDPDMMCPVYVGCKSLFNSDDDDKQYNLEDINVGIPADMIASASDQTSTVVENSSTQNDYNQSNSELGLISHVISTVCENGNLHTHQGLHECGALCSSSICCFNHTNIYALNPHVDTILKLEGVALNLTSMGKCMNDESNHFCQAHSGCKKLLLIGSSNTGSAVGDNEATGGNQENVVMRALMPFGIVICIVTYLLMQKRLPSPDTYEASEQDNLVEASGSDREMNEI</sequence>
<gene>
    <name evidence="3" type="ORF">ACHAWO_008903</name>
</gene>
<reference evidence="3 4" key="1">
    <citation type="submission" date="2024-10" db="EMBL/GenBank/DDBJ databases">
        <title>Updated reference genomes for cyclostephanoid diatoms.</title>
        <authorList>
            <person name="Roberts W.R."/>
            <person name="Alverson A.J."/>
        </authorList>
    </citation>
    <scope>NUCLEOTIDE SEQUENCE [LARGE SCALE GENOMIC DNA]</scope>
    <source>
        <strain evidence="3 4">AJA010-31</strain>
    </source>
</reference>
<accession>A0ABD3NGK2</accession>
<keyword evidence="2" id="KW-0472">Membrane</keyword>
<keyword evidence="2" id="KW-1133">Transmembrane helix</keyword>
<dbReference type="EMBL" id="JALLPJ020001171">
    <property type="protein sequence ID" value="KAL3774972.1"/>
    <property type="molecule type" value="Genomic_DNA"/>
</dbReference>
<protein>
    <submittedName>
        <fullName evidence="3">Uncharacterized protein</fullName>
    </submittedName>
</protein>
<evidence type="ECO:0000256" key="2">
    <source>
        <dbReference type="SAM" id="Phobius"/>
    </source>
</evidence>
<keyword evidence="4" id="KW-1185">Reference proteome</keyword>